<comment type="caution">
    <text evidence="1">The sequence shown here is derived from an EMBL/GenBank/DDBJ whole genome shotgun (WGS) entry which is preliminary data.</text>
</comment>
<name>A0AAP0B958_9ASPA</name>
<sequence length="119" mass="14055">MKMSAWAISILIRNLYREIPAFVFVNLSSQYQNFEQKGRRSTGDDKNRNLADFFEQCWMSQRVSSLHDAVTYSPSDHVDCEHMFEFICSLYAEFTYSFCRFSDLLLIISSKLQEQDPRI</sequence>
<keyword evidence="2" id="KW-1185">Reference proteome</keyword>
<dbReference type="EMBL" id="JBBWWQ010000013">
    <property type="protein sequence ID" value="KAK8933520.1"/>
    <property type="molecule type" value="Genomic_DNA"/>
</dbReference>
<proteinExistence type="predicted"/>
<reference evidence="1 2" key="1">
    <citation type="journal article" date="2022" name="Nat. Plants">
        <title>Genomes of leafy and leafless Platanthera orchids illuminate the evolution of mycoheterotrophy.</title>
        <authorList>
            <person name="Li M.H."/>
            <person name="Liu K.W."/>
            <person name="Li Z."/>
            <person name="Lu H.C."/>
            <person name="Ye Q.L."/>
            <person name="Zhang D."/>
            <person name="Wang J.Y."/>
            <person name="Li Y.F."/>
            <person name="Zhong Z.M."/>
            <person name="Liu X."/>
            <person name="Yu X."/>
            <person name="Liu D.K."/>
            <person name="Tu X.D."/>
            <person name="Liu B."/>
            <person name="Hao Y."/>
            <person name="Liao X.Y."/>
            <person name="Jiang Y.T."/>
            <person name="Sun W.H."/>
            <person name="Chen J."/>
            <person name="Chen Y.Q."/>
            <person name="Ai Y."/>
            <person name="Zhai J.W."/>
            <person name="Wu S.S."/>
            <person name="Zhou Z."/>
            <person name="Hsiao Y.Y."/>
            <person name="Wu W.L."/>
            <person name="Chen Y.Y."/>
            <person name="Lin Y.F."/>
            <person name="Hsu J.L."/>
            <person name="Li C.Y."/>
            <person name="Wang Z.W."/>
            <person name="Zhao X."/>
            <person name="Zhong W.Y."/>
            <person name="Ma X.K."/>
            <person name="Ma L."/>
            <person name="Huang J."/>
            <person name="Chen G.Z."/>
            <person name="Huang M.Z."/>
            <person name="Huang L."/>
            <person name="Peng D.H."/>
            <person name="Luo Y.B."/>
            <person name="Zou S.Q."/>
            <person name="Chen S.P."/>
            <person name="Lan S."/>
            <person name="Tsai W.C."/>
            <person name="Van de Peer Y."/>
            <person name="Liu Z.J."/>
        </authorList>
    </citation>
    <scope>NUCLEOTIDE SEQUENCE [LARGE SCALE GENOMIC DNA]</scope>
    <source>
        <strain evidence="1">Lor287</strain>
    </source>
</reference>
<protein>
    <submittedName>
        <fullName evidence="1">Uncharacterized protein</fullName>
    </submittedName>
</protein>
<dbReference type="AlphaFoldDB" id="A0AAP0B958"/>
<evidence type="ECO:0000313" key="1">
    <source>
        <dbReference type="EMBL" id="KAK8933520.1"/>
    </source>
</evidence>
<organism evidence="1 2">
    <name type="scientific">Platanthera zijinensis</name>
    <dbReference type="NCBI Taxonomy" id="2320716"/>
    <lineage>
        <taxon>Eukaryota</taxon>
        <taxon>Viridiplantae</taxon>
        <taxon>Streptophyta</taxon>
        <taxon>Embryophyta</taxon>
        <taxon>Tracheophyta</taxon>
        <taxon>Spermatophyta</taxon>
        <taxon>Magnoliopsida</taxon>
        <taxon>Liliopsida</taxon>
        <taxon>Asparagales</taxon>
        <taxon>Orchidaceae</taxon>
        <taxon>Orchidoideae</taxon>
        <taxon>Orchideae</taxon>
        <taxon>Orchidinae</taxon>
        <taxon>Platanthera</taxon>
    </lineage>
</organism>
<dbReference type="Proteomes" id="UP001418222">
    <property type="component" value="Unassembled WGS sequence"/>
</dbReference>
<gene>
    <name evidence="1" type="ORF">KSP39_PZI015385</name>
</gene>
<evidence type="ECO:0000313" key="2">
    <source>
        <dbReference type="Proteomes" id="UP001418222"/>
    </source>
</evidence>
<accession>A0AAP0B958</accession>